<dbReference type="InterPro" id="IPR018089">
    <property type="entry name" value="OMPdecase_AS"/>
</dbReference>
<dbReference type="UniPathway" id="UPA00070">
    <property type="reaction ID" value="UER00120"/>
</dbReference>
<evidence type="ECO:0000256" key="3">
    <source>
        <dbReference type="ARBA" id="ARBA00022793"/>
    </source>
</evidence>
<dbReference type="CDD" id="cd04725">
    <property type="entry name" value="OMP_decarboxylase_like"/>
    <property type="match status" value="1"/>
</dbReference>
<evidence type="ECO:0000256" key="7">
    <source>
        <dbReference type="HAMAP-Rule" id="MF_01215"/>
    </source>
</evidence>
<dbReference type="EMBL" id="MHTV01000011">
    <property type="protein sequence ID" value="OHA67418.1"/>
    <property type="molecule type" value="Genomic_DNA"/>
</dbReference>
<dbReference type="SMART" id="SM00934">
    <property type="entry name" value="OMPdecase"/>
    <property type="match status" value="1"/>
</dbReference>
<accession>A0A1G2R4D2</accession>
<evidence type="ECO:0000259" key="8">
    <source>
        <dbReference type="SMART" id="SM00934"/>
    </source>
</evidence>
<comment type="catalytic activity">
    <reaction evidence="6 7">
        <text>orotidine 5'-phosphate + H(+) = UMP + CO2</text>
        <dbReference type="Rhea" id="RHEA:11596"/>
        <dbReference type="ChEBI" id="CHEBI:15378"/>
        <dbReference type="ChEBI" id="CHEBI:16526"/>
        <dbReference type="ChEBI" id="CHEBI:57538"/>
        <dbReference type="ChEBI" id="CHEBI:57865"/>
        <dbReference type="EC" id="4.1.1.23"/>
    </reaction>
</comment>
<gene>
    <name evidence="7" type="primary">pyrF</name>
    <name evidence="9" type="ORF">A3C04_03485</name>
</gene>
<comment type="pathway">
    <text evidence="1 7">Pyrimidine metabolism; UMP biosynthesis via de novo pathway; UMP from orotate: step 2/2.</text>
</comment>
<dbReference type="GO" id="GO:0006207">
    <property type="term" value="P:'de novo' pyrimidine nucleobase biosynthetic process"/>
    <property type="evidence" value="ECO:0007669"/>
    <property type="project" value="InterPro"/>
</dbReference>
<dbReference type="GO" id="GO:0044205">
    <property type="term" value="P:'de novo' UMP biosynthetic process"/>
    <property type="evidence" value="ECO:0007669"/>
    <property type="project" value="UniProtKB-UniRule"/>
</dbReference>
<dbReference type="Gene3D" id="3.20.20.70">
    <property type="entry name" value="Aldolase class I"/>
    <property type="match status" value="1"/>
</dbReference>
<dbReference type="EC" id="4.1.1.23" evidence="7"/>
<sequence length="283" mass="30608">MNDRNFRKMLEAKWACENFVCVGLDSEFGKIPESARRSGNECDVSVANTVVAFNRAIVEATKDIVCAYKLNAAFYEAHGDEGIGALQRTIADIHAIAPDVPVIFDAKRGDIGTTNAGYADAVFGFLDADAITVSPYLGGEALQPFLARAEKGIIVLCRTSNPGAGEFQNLSVNGGEPLYLFVARRVASEWNKNGNCALVVGATYPDELREVRRLVGDMPILIPGIGAQGGDIEKIISAGKNSRRQGMIVNSSRGIIFASKGADFAETARRETEKLRDLINQYR</sequence>
<evidence type="ECO:0000313" key="10">
    <source>
        <dbReference type="Proteomes" id="UP000178092"/>
    </source>
</evidence>
<keyword evidence="3 7" id="KW-0210">Decarboxylase</keyword>
<evidence type="ECO:0000256" key="1">
    <source>
        <dbReference type="ARBA" id="ARBA00004861"/>
    </source>
</evidence>
<dbReference type="HAMAP" id="MF_01215">
    <property type="entry name" value="OMPdecase_type2"/>
    <property type="match status" value="1"/>
</dbReference>
<dbReference type="AlphaFoldDB" id="A0A1G2R4D2"/>
<name>A0A1G2R4D2_9BACT</name>
<dbReference type="GO" id="GO:0004590">
    <property type="term" value="F:orotidine-5'-phosphate decarboxylase activity"/>
    <property type="evidence" value="ECO:0007669"/>
    <property type="project" value="UniProtKB-UniRule"/>
</dbReference>
<keyword evidence="4 7" id="KW-0665">Pyrimidine biosynthesis</keyword>
<organism evidence="9 10">
    <name type="scientific">Candidatus Wildermuthbacteria bacterium RIFCSPHIGHO2_02_FULL_45_25</name>
    <dbReference type="NCBI Taxonomy" id="1802450"/>
    <lineage>
        <taxon>Bacteria</taxon>
        <taxon>Candidatus Wildermuthiibacteriota</taxon>
    </lineage>
</organism>
<dbReference type="InterPro" id="IPR011995">
    <property type="entry name" value="OMPdecase_type-2"/>
</dbReference>
<feature type="active site" description="Proton donor" evidence="7">
    <location>
        <position position="107"/>
    </location>
</feature>
<dbReference type="PROSITE" id="PS00156">
    <property type="entry name" value="OMPDECASE"/>
    <property type="match status" value="1"/>
</dbReference>
<dbReference type="InterPro" id="IPR013785">
    <property type="entry name" value="Aldolase_TIM"/>
</dbReference>
<dbReference type="SUPFAM" id="SSF51366">
    <property type="entry name" value="Ribulose-phoshate binding barrel"/>
    <property type="match status" value="1"/>
</dbReference>
<dbReference type="Pfam" id="PF00215">
    <property type="entry name" value="OMPdecase"/>
    <property type="match status" value="1"/>
</dbReference>
<dbReference type="InterPro" id="IPR001754">
    <property type="entry name" value="OMPdeCOase_dom"/>
</dbReference>
<proteinExistence type="inferred from homology"/>
<dbReference type="PANTHER" id="PTHR43375">
    <property type="entry name" value="OROTIDINE 5'-PHOSPHATE DECARBOXYLASE"/>
    <property type="match status" value="1"/>
</dbReference>
<dbReference type="InterPro" id="IPR011060">
    <property type="entry name" value="RibuloseP-bd_barrel"/>
</dbReference>
<comment type="caution">
    <text evidence="9">The sequence shown here is derived from an EMBL/GenBank/DDBJ whole genome shotgun (WGS) entry which is preliminary data.</text>
</comment>
<evidence type="ECO:0000313" key="9">
    <source>
        <dbReference type="EMBL" id="OHA67418.1"/>
    </source>
</evidence>
<dbReference type="NCBIfam" id="TIGR02127">
    <property type="entry name" value="pyrF_sub2"/>
    <property type="match status" value="1"/>
</dbReference>
<dbReference type="Proteomes" id="UP000178092">
    <property type="component" value="Unassembled WGS sequence"/>
</dbReference>
<reference evidence="9 10" key="1">
    <citation type="journal article" date="2016" name="Nat. Commun.">
        <title>Thousands of microbial genomes shed light on interconnected biogeochemical processes in an aquifer system.</title>
        <authorList>
            <person name="Anantharaman K."/>
            <person name="Brown C.T."/>
            <person name="Hug L.A."/>
            <person name="Sharon I."/>
            <person name="Castelle C.J."/>
            <person name="Probst A.J."/>
            <person name="Thomas B.C."/>
            <person name="Singh A."/>
            <person name="Wilkins M.J."/>
            <person name="Karaoz U."/>
            <person name="Brodie E.L."/>
            <person name="Williams K.H."/>
            <person name="Hubbard S.S."/>
            <person name="Banfield J.F."/>
        </authorList>
    </citation>
    <scope>NUCLEOTIDE SEQUENCE [LARGE SCALE GENOMIC DNA]</scope>
</reference>
<comment type="similarity">
    <text evidence="2 7">Belongs to the OMP decarboxylase family. Type 2 subfamily.</text>
</comment>
<evidence type="ECO:0000256" key="6">
    <source>
        <dbReference type="ARBA" id="ARBA00049157"/>
    </source>
</evidence>
<evidence type="ECO:0000256" key="2">
    <source>
        <dbReference type="ARBA" id="ARBA00008847"/>
    </source>
</evidence>
<keyword evidence="5 7" id="KW-0456">Lyase</keyword>
<protein>
    <recommendedName>
        <fullName evidence="7">Orotidine 5'-phosphate decarboxylase</fullName>
        <ecNumber evidence="7">4.1.1.23</ecNumber>
    </recommendedName>
    <alternativeName>
        <fullName evidence="7">OMP decarboxylase</fullName>
        <shortName evidence="7">OMPDCase</shortName>
        <shortName evidence="7">OMPdecase</shortName>
    </alternativeName>
</protein>
<evidence type="ECO:0000256" key="4">
    <source>
        <dbReference type="ARBA" id="ARBA00022975"/>
    </source>
</evidence>
<evidence type="ECO:0000256" key="5">
    <source>
        <dbReference type="ARBA" id="ARBA00023239"/>
    </source>
</evidence>
<dbReference type="PANTHER" id="PTHR43375:SF1">
    <property type="entry name" value="OROTIDINE 5'-PHOSPHATE DECARBOXYLASE"/>
    <property type="match status" value="1"/>
</dbReference>
<feature type="domain" description="Orotidine 5'-phosphate decarboxylase" evidence="8">
    <location>
        <begin position="19"/>
        <end position="268"/>
    </location>
</feature>